<comment type="pathway">
    <text evidence="10">Cofactor biosynthesis; adenosylcobalamin biosynthesis.</text>
</comment>
<evidence type="ECO:0000256" key="3">
    <source>
        <dbReference type="ARBA" id="ARBA00022475"/>
    </source>
</evidence>
<dbReference type="RefSeq" id="WP_413781975.1">
    <property type="nucleotide sequence ID" value="NZ_JAUOZS010000001.1"/>
</dbReference>
<keyword evidence="5 10" id="KW-0812">Transmembrane</keyword>
<name>A0ABU3P4E9_9FIRM</name>
<feature type="signal peptide" evidence="11">
    <location>
        <begin position="1"/>
        <end position="28"/>
    </location>
</feature>
<dbReference type="HAMAP" id="MF_00330">
    <property type="entry name" value="CbiN"/>
    <property type="match status" value="1"/>
</dbReference>
<evidence type="ECO:0000256" key="7">
    <source>
        <dbReference type="ARBA" id="ARBA00023065"/>
    </source>
</evidence>
<keyword evidence="3 10" id="KW-1003">Cell membrane</keyword>
<dbReference type="InterPro" id="IPR003705">
    <property type="entry name" value="CbiN"/>
</dbReference>
<comment type="caution">
    <text evidence="12">The sequence shown here is derived from an EMBL/GenBank/DDBJ whole genome shotgun (WGS) entry which is preliminary data.</text>
</comment>
<keyword evidence="8 10" id="KW-0472">Membrane</keyword>
<evidence type="ECO:0000256" key="2">
    <source>
        <dbReference type="ARBA" id="ARBA00022448"/>
    </source>
</evidence>
<feature type="transmembrane region" description="Helical" evidence="10">
    <location>
        <begin position="62"/>
        <end position="80"/>
    </location>
</feature>
<protein>
    <recommendedName>
        <fullName evidence="10">Cobalt transport protein CbiN</fullName>
    </recommendedName>
    <alternativeName>
        <fullName evidence="10">Energy-coupling factor transporter probable substrate-capture protein CbiN</fullName>
        <shortName evidence="10">ECF transporter S component CbiN</shortName>
    </alternativeName>
</protein>
<evidence type="ECO:0000313" key="12">
    <source>
        <dbReference type="EMBL" id="MDT8903520.1"/>
    </source>
</evidence>
<dbReference type="Proteomes" id="UP001254848">
    <property type="component" value="Unassembled WGS sequence"/>
</dbReference>
<keyword evidence="13" id="KW-1185">Reference proteome</keyword>
<comment type="caution">
    <text evidence="10">Lacks conserved residue(s) required for the propagation of feature annotation.</text>
</comment>
<dbReference type="PANTHER" id="PTHR38662:SF1">
    <property type="entry name" value="COBALT TRANSPORT PROTEIN CBIN"/>
    <property type="match status" value="1"/>
</dbReference>
<reference evidence="12 13" key="1">
    <citation type="submission" date="2023-07" db="EMBL/GenBank/DDBJ databases">
        <title>The novel representative of Negativicutes class, Anaeroselena agilis gen. nov. sp. nov.</title>
        <authorList>
            <person name="Prokofeva M.I."/>
            <person name="Elcheninov A.G."/>
            <person name="Klyukina A."/>
            <person name="Kublanov I.V."/>
            <person name="Frolov E.N."/>
            <person name="Podosokorskaya O.A."/>
        </authorList>
    </citation>
    <scope>NUCLEOTIDE SEQUENCE [LARGE SCALE GENOMIC DNA]</scope>
    <source>
        <strain evidence="12 13">4137-cl</strain>
    </source>
</reference>
<evidence type="ECO:0000256" key="5">
    <source>
        <dbReference type="ARBA" id="ARBA00022692"/>
    </source>
</evidence>
<evidence type="ECO:0000256" key="10">
    <source>
        <dbReference type="HAMAP-Rule" id="MF_00330"/>
    </source>
</evidence>
<evidence type="ECO:0000256" key="1">
    <source>
        <dbReference type="ARBA" id="ARBA00022426"/>
    </source>
</evidence>
<comment type="function">
    <text evidence="10">Part of the energy-coupling factor (ECF) transporter complex CbiMNOQ involved in cobalt import.</text>
</comment>
<evidence type="ECO:0000256" key="9">
    <source>
        <dbReference type="ARBA" id="ARBA00023285"/>
    </source>
</evidence>
<keyword evidence="2 10" id="KW-0813">Transport</keyword>
<comment type="subcellular location">
    <subcellularLocation>
        <location evidence="10">Cell membrane</location>
        <topology evidence="10">Multi-pass membrane protein</topology>
    </subcellularLocation>
</comment>
<accession>A0ABU3P4E9</accession>
<keyword evidence="6 10" id="KW-1133">Transmembrane helix</keyword>
<organism evidence="12 13">
    <name type="scientific">Anaeroselena agilis</name>
    <dbReference type="NCBI Taxonomy" id="3063788"/>
    <lineage>
        <taxon>Bacteria</taxon>
        <taxon>Bacillati</taxon>
        <taxon>Bacillota</taxon>
        <taxon>Negativicutes</taxon>
        <taxon>Acetonemataceae</taxon>
        <taxon>Anaeroselena</taxon>
    </lineage>
</organism>
<keyword evidence="7 10" id="KW-0406">Ion transport</keyword>
<dbReference type="EMBL" id="JAUOZS010000001">
    <property type="protein sequence ID" value="MDT8903520.1"/>
    <property type="molecule type" value="Genomic_DNA"/>
</dbReference>
<dbReference type="Pfam" id="PF02553">
    <property type="entry name" value="CbiN"/>
    <property type="match status" value="1"/>
</dbReference>
<comment type="subunit">
    <text evidence="10">Forms an energy-coupling factor (ECF) transporter complex composed of an ATP-binding protein (A component, CbiO), a transmembrane protein (T component, CbiQ) and 2 possible substrate-capture proteins (S components, CbiM and CbiN) of unknown stoichimetry.</text>
</comment>
<evidence type="ECO:0000256" key="4">
    <source>
        <dbReference type="ARBA" id="ARBA00022573"/>
    </source>
</evidence>
<evidence type="ECO:0000256" key="6">
    <source>
        <dbReference type="ARBA" id="ARBA00022989"/>
    </source>
</evidence>
<dbReference type="PANTHER" id="PTHR38662">
    <property type="entry name" value="COBALT TRANSPORT PROTEIN CBIN"/>
    <property type="match status" value="1"/>
</dbReference>
<keyword evidence="9 10" id="KW-0170">Cobalt</keyword>
<evidence type="ECO:0000256" key="8">
    <source>
        <dbReference type="ARBA" id="ARBA00023136"/>
    </source>
</evidence>
<evidence type="ECO:0000313" key="13">
    <source>
        <dbReference type="Proteomes" id="UP001254848"/>
    </source>
</evidence>
<evidence type="ECO:0000256" key="11">
    <source>
        <dbReference type="SAM" id="SignalP"/>
    </source>
</evidence>
<proteinExistence type="inferred from homology"/>
<gene>
    <name evidence="10" type="primary">cbiN</name>
    <name evidence="12" type="ORF">Q4T40_20015</name>
</gene>
<feature type="chain" id="PRO_5045450732" description="Cobalt transport protein CbiN" evidence="11">
    <location>
        <begin position="29"/>
        <end position="88"/>
    </location>
</feature>
<keyword evidence="4 10" id="KW-0169">Cobalamin biosynthesis</keyword>
<comment type="similarity">
    <text evidence="10">Belongs to the CbiN family.</text>
</comment>
<sequence length="88" mass="9516">MKTGRICLYLLVAAAVVLAPVVISGDFAGTDDQATAAIGELRPDYKPWAAALWEPSEAAEPWLFALQAAIGVGFFGYFAYRHRRRTAG</sequence>
<keyword evidence="1 10" id="KW-0171">Cobalt transport</keyword>
<keyword evidence="11" id="KW-0732">Signal</keyword>